<dbReference type="Pfam" id="PF16080">
    <property type="entry name" value="Phage_holin_2_3"/>
    <property type="match status" value="1"/>
</dbReference>
<feature type="transmembrane region" description="Helical" evidence="1">
    <location>
        <begin position="20"/>
        <end position="42"/>
    </location>
</feature>
<evidence type="ECO:0000256" key="1">
    <source>
        <dbReference type="SAM" id="Phobius"/>
    </source>
</evidence>
<organism evidence="2 3">
    <name type="scientific">Pseudoalteromonas neustonica</name>
    <dbReference type="NCBI Taxonomy" id="1840331"/>
    <lineage>
        <taxon>Bacteria</taxon>
        <taxon>Pseudomonadati</taxon>
        <taxon>Pseudomonadota</taxon>
        <taxon>Gammaproteobacteria</taxon>
        <taxon>Alteromonadales</taxon>
        <taxon>Pseudoalteromonadaceae</taxon>
        <taxon>Pseudoalteromonas</taxon>
    </lineage>
</organism>
<evidence type="ECO:0000313" key="2">
    <source>
        <dbReference type="EMBL" id="TVU79905.1"/>
    </source>
</evidence>
<proteinExistence type="predicted"/>
<reference evidence="2 3" key="1">
    <citation type="submission" date="2019-07" db="EMBL/GenBank/DDBJ databases">
        <title>Diversity of Bacteria from Kongsfjorden, Arctic.</title>
        <authorList>
            <person name="Yu Y."/>
        </authorList>
    </citation>
    <scope>NUCLEOTIDE SEQUENCE [LARGE SCALE GENOMIC DNA]</scope>
    <source>
        <strain evidence="2 3">SM1927</strain>
    </source>
</reference>
<accession>A0ABY3F8B3</accession>
<evidence type="ECO:0000313" key="3">
    <source>
        <dbReference type="Proteomes" id="UP000317938"/>
    </source>
</evidence>
<keyword evidence="3" id="KW-1185">Reference proteome</keyword>
<name>A0ABY3F8B3_9GAMM</name>
<comment type="caution">
    <text evidence="2">The sequence shown here is derived from an EMBL/GenBank/DDBJ whole genome shotgun (WGS) entry which is preliminary data.</text>
</comment>
<keyword evidence="1" id="KW-0472">Membrane</keyword>
<dbReference type="Proteomes" id="UP000317938">
    <property type="component" value="Unassembled WGS sequence"/>
</dbReference>
<sequence>MDKSTTVASYTASIGTAAGGLLSLNTIALILGIIFTAATFFINWRSQHKRHQLELAKRAEDAEFHRARMAELLKDDERALSELKDSNGDK</sequence>
<dbReference type="InterPro" id="IPR032118">
    <property type="entry name" value="Phage_holin_HP1"/>
</dbReference>
<keyword evidence="1" id="KW-1133">Transmembrane helix</keyword>
<gene>
    <name evidence="2" type="ORF">FQP85_21965</name>
</gene>
<keyword evidence="1" id="KW-0812">Transmembrane</keyword>
<protein>
    <recommendedName>
        <fullName evidence="4">Holin</fullName>
    </recommendedName>
</protein>
<dbReference type="EMBL" id="VNFF01000034">
    <property type="protein sequence ID" value="TVU79905.1"/>
    <property type="molecule type" value="Genomic_DNA"/>
</dbReference>
<evidence type="ECO:0008006" key="4">
    <source>
        <dbReference type="Google" id="ProtNLM"/>
    </source>
</evidence>